<evidence type="ECO:0000256" key="4">
    <source>
        <dbReference type="ARBA" id="ARBA00022807"/>
    </source>
</evidence>
<evidence type="ECO:0000259" key="6">
    <source>
        <dbReference type="PROSITE" id="PS51935"/>
    </source>
</evidence>
<dbReference type="Proteomes" id="UP000095594">
    <property type="component" value="Unassembled WGS sequence"/>
</dbReference>
<dbReference type="GO" id="GO:0006508">
    <property type="term" value="P:proteolysis"/>
    <property type="evidence" value="ECO:0007669"/>
    <property type="project" value="UniProtKB-KW"/>
</dbReference>
<dbReference type="SUPFAM" id="SSF54001">
    <property type="entry name" value="Cysteine proteinases"/>
    <property type="match status" value="1"/>
</dbReference>
<dbReference type="SMART" id="SM00287">
    <property type="entry name" value="SH3b"/>
    <property type="match status" value="4"/>
</dbReference>
<dbReference type="PROSITE" id="PS51935">
    <property type="entry name" value="NLPC_P60"/>
    <property type="match status" value="1"/>
</dbReference>
<sequence length="519" mass="57221">MNKSTIKRGIAISGVIGGMVLLKPIAVQALENNELPTTEADIENVNMRSTSRGQVVNVDGTYLRIRSNPSTNSEILGTMSEGISFEIISYSNGWYKISYNNILGYVHGDYVEEINSSSTEDTLYYGKVYNAEPNLRVRSGASLNSSIIGYVVDNTTVTIVGTADEWYKIKFNNGYGYVHSDYILVNGINDGNNNNNENGAGGDDTVRKIGYVYDLGGSTLRIRKSPNTNSEVLGSLYEGNSVNIIGEEGNWYRISYNNSVAYVSKDYITLEKTSDDNNSGSGEILPEQSIISKGKVINVEGSNLRVRKEASTDSFVIGYLLNNTIVEIQGQVGNWYKIVFKDSVGYVSADYITVDFEENSGNISNEGSVNKEAYNIILDSMKAQLGAPYVWGGSGEFLTTEFLNELKNRFPEDAAQGEYDHAERFVDMGYRAFDCSGLIYWAFRQAGINVGRTTYNQINDGIEVSLNDVIPGDLIFTGDLGHVGMYIGDGKWIESSFTGDTVRISNVPWGYVSRARRIL</sequence>
<evidence type="ECO:0000256" key="3">
    <source>
        <dbReference type="ARBA" id="ARBA00022801"/>
    </source>
</evidence>
<dbReference type="InterPro" id="IPR052354">
    <property type="entry name" value="Cell_Wall_Dynamics_Protein"/>
</dbReference>
<dbReference type="InterPro" id="IPR003646">
    <property type="entry name" value="SH3-like_bac-type"/>
</dbReference>
<evidence type="ECO:0000259" key="5">
    <source>
        <dbReference type="PROSITE" id="PS51781"/>
    </source>
</evidence>
<gene>
    <name evidence="7" type="primary">ripB</name>
    <name evidence="7" type="ORF">ERS852471_00452</name>
</gene>
<feature type="domain" description="SH3b" evidence="5">
    <location>
        <begin position="207"/>
        <end position="272"/>
    </location>
</feature>
<dbReference type="Gene3D" id="3.90.1720.10">
    <property type="entry name" value="endopeptidase domain like (from Nostoc punctiforme)"/>
    <property type="match status" value="1"/>
</dbReference>
<dbReference type="Pfam" id="PF00877">
    <property type="entry name" value="NLPC_P60"/>
    <property type="match status" value="1"/>
</dbReference>
<feature type="domain" description="SH3b" evidence="5">
    <location>
        <begin position="124"/>
        <end position="187"/>
    </location>
</feature>
<dbReference type="Gene3D" id="2.30.30.40">
    <property type="entry name" value="SH3 Domains"/>
    <property type="match status" value="4"/>
</dbReference>
<keyword evidence="2" id="KW-0645">Protease</keyword>
<dbReference type="InterPro" id="IPR038765">
    <property type="entry name" value="Papain-like_cys_pep_sf"/>
</dbReference>
<dbReference type="OrthoDB" id="9808890at2"/>
<dbReference type="Pfam" id="PF08239">
    <property type="entry name" value="SH3_3"/>
    <property type="match status" value="4"/>
</dbReference>
<dbReference type="RefSeq" id="WP_055263491.1">
    <property type="nucleotide sequence ID" value="NZ_CABIXQ010000002.1"/>
</dbReference>
<keyword evidence="3 7" id="KW-0378">Hydrolase</keyword>
<accession>A0A173ZEF5</accession>
<feature type="domain" description="SH3b" evidence="5">
    <location>
        <begin position="51"/>
        <end position="115"/>
    </location>
</feature>
<name>A0A173ZEF5_9CLOT</name>
<dbReference type="EC" id="3.4.-.-" evidence="7"/>
<evidence type="ECO:0000256" key="1">
    <source>
        <dbReference type="ARBA" id="ARBA00007074"/>
    </source>
</evidence>
<feature type="domain" description="SH3b" evidence="5">
    <location>
        <begin position="292"/>
        <end position="356"/>
    </location>
</feature>
<dbReference type="PANTHER" id="PTHR34408">
    <property type="entry name" value="FAMILY PROTEIN, PUTATIVE-RELATED"/>
    <property type="match status" value="1"/>
</dbReference>
<feature type="domain" description="NlpC/P60" evidence="6">
    <location>
        <begin position="371"/>
        <end position="519"/>
    </location>
</feature>
<dbReference type="GO" id="GO:0008234">
    <property type="term" value="F:cysteine-type peptidase activity"/>
    <property type="evidence" value="ECO:0007669"/>
    <property type="project" value="UniProtKB-KW"/>
</dbReference>
<dbReference type="PANTHER" id="PTHR34408:SF1">
    <property type="entry name" value="GLYCOSYL HYDROLASE FAMILY 19 DOMAIN-CONTAINING PROTEIN HI_1415"/>
    <property type="match status" value="1"/>
</dbReference>
<evidence type="ECO:0000313" key="7">
    <source>
        <dbReference type="EMBL" id="CUN74604.1"/>
    </source>
</evidence>
<keyword evidence="4" id="KW-0788">Thiol protease</keyword>
<proteinExistence type="inferred from homology"/>
<dbReference type="AlphaFoldDB" id="A0A173ZEF5"/>
<dbReference type="EMBL" id="CYZX01000002">
    <property type="protein sequence ID" value="CUN74604.1"/>
    <property type="molecule type" value="Genomic_DNA"/>
</dbReference>
<comment type="similarity">
    <text evidence="1">Belongs to the peptidase C40 family.</text>
</comment>
<evidence type="ECO:0000256" key="2">
    <source>
        <dbReference type="ARBA" id="ARBA00022670"/>
    </source>
</evidence>
<dbReference type="InterPro" id="IPR000064">
    <property type="entry name" value="NLP_P60_dom"/>
</dbReference>
<protein>
    <submittedName>
        <fullName evidence="7">NlpC/P60 family protein</fullName>
        <ecNumber evidence="7">3.4.-.-</ecNumber>
    </submittedName>
</protein>
<reference evidence="7 8" key="1">
    <citation type="submission" date="2015-09" db="EMBL/GenBank/DDBJ databases">
        <authorList>
            <consortium name="Pathogen Informatics"/>
        </authorList>
    </citation>
    <scope>NUCLEOTIDE SEQUENCE [LARGE SCALE GENOMIC DNA]</scope>
    <source>
        <strain evidence="7 8">2789STDY5834856</strain>
    </source>
</reference>
<evidence type="ECO:0000313" key="8">
    <source>
        <dbReference type="Proteomes" id="UP000095594"/>
    </source>
</evidence>
<organism evidence="7 8">
    <name type="scientific">Clostridium disporicum</name>
    <dbReference type="NCBI Taxonomy" id="84024"/>
    <lineage>
        <taxon>Bacteria</taxon>
        <taxon>Bacillati</taxon>
        <taxon>Bacillota</taxon>
        <taxon>Clostridia</taxon>
        <taxon>Eubacteriales</taxon>
        <taxon>Clostridiaceae</taxon>
        <taxon>Clostridium</taxon>
    </lineage>
</organism>
<dbReference type="PROSITE" id="PS51781">
    <property type="entry name" value="SH3B"/>
    <property type="match status" value="4"/>
</dbReference>